<dbReference type="GO" id="GO:0046872">
    <property type="term" value="F:metal ion binding"/>
    <property type="evidence" value="ECO:0007669"/>
    <property type="project" value="UniProtKB-KW"/>
</dbReference>
<keyword evidence="6" id="KW-0460">Magnesium</keyword>
<dbReference type="OrthoDB" id="1695362at2759"/>
<dbReference type="GO" id="GO:0005739">
    <property type="term" value="C:mitochondrion"/>
    <property type="evidence" value="ECO:0007669"/>
    <property type="project" value="TreeGrafter"/>
</dbReference>
<keyword evidence="7" id="KW-0464">Manganese</keyword>
<protein>
    <recommendedName>
        <fullName evidence="8">Nudix hydrolase domain-containing protein</fullName>
    </recommendedName>
</protein>
<dbReference type="InterPro" id="IPR039121">
    <property type="entry name" value="NUDT19"/>
</dbReference>
<evidence type="ECO:0000256" key="2">
    <source>
        <dbReference type="ARBA" id="ARBA00001946"/>
    </source>
</evidence>
<dbReference type="GO" id="GO:0016818">
    <property type="term" value="F:hydrolase activity, acting on acid anhydrides, in phosphorus-containing anhydrides"/>
    <property type="evidence" value="ECO:0007669"/>
    <property type="project" value="InterPro"/>
</dbReference>
<dbReference type="Proteomes" id="UP000580250">
    <property type="component" value="Unassembled WGS sequence"/>
</dbReference>
<keyword evidence="5" id="KW-0378">Hydrolase</keyword>
<evidence type="ECO:0000256" key="5">
    <source>
        <dbReference type="ARBA" id="ARBA00022801"/>
    </source>
</evidence>
<dbReference type="Gene3D" id="3.90.79.10">
    <property type="entry name" value="Nucleoside Triphosphate Pyrophosphohydrolase"/>
    <property type="match status" value="1"/>
</dbReference>
<sequence>MSTITTKNGWIRSASVILLNIKQNKMLILQRGSTAKFMPNSFVFPGGVVDPLDFKFPIEKTNFNKLKNKNSKINLGLENDFYLRICAIREMFEESGILAITDKEGSKSKLLSAAKDESLSEWRKKILSNPNLFHEIYSVNMKIDIASLIPWANWLTPFGEYSKRYDTAFFVLITEDCPESIFCINEMINSFWIKPSEINERSVKGEVSLPPPQFYELERLQLVLKNEKENLNKFTNTTKITPHIFKIKEEQNIHLYILPDDYLYDNLNPNFKPTNILPSNELLPPYLEDKQIHRIITHSTPPYLFYHGHKLFIQNIIKNFKH</sequence>
<gene>
    <name evidence="9" type="ORF">MENT_LOCUS32217</name>
    <name evidence="10" type="ORF">MENT_LOCUS44044</name>
</gene>
<evidence type="ECO:0000259" key="8">
    <source>
        <dbReference type="PROSITE" id="PS51462"/>
    </source>
</evidence>
<dbReference type="InterPro" id="IPR000086">
    <property type="entry name" value="NUDIX_hydrolase_dom"/>
</dbReference>
<dbReference type="PANTHER" id="PTHR12318">
    <property type="entry name" value="TESTOSTERONE-REGULATED PROTEIN RP2"/>
    <property type="match status" value="1"/>
</dbReference>
<dbReference type="SUPFAM" id="SSF55811">
    <property type="entry name" value="Nudix"/>
    <property type="match status" value="1"/>
</dbReference>
<dbReference type="PANTHER" id="PTHR12318:SF0">
    <property type="entry name" value="ACYL-COENZYME A DIPHOSPHATASE NUDT19"/>
    <property type="match status" value="1"/>
</dbReference>
<evidence type="ECO:0000256" key="1">
    <source>
        <dbReference type="ARBA" id="ARBA00001936"/>
    </source>
</evidence>
<evidence type="ECO:0000256" key="4">
    <source>
        <dbReference type="ARBA" id="ARBA00022723"/>
    </source>
</evidence>
<keyword evidence="4" id="KW-0479">Metal-binding</keyword>
<organism evidence="10 11">
    <name type="scientific">Meloidogyne enterolobii</name>
    <name type="common">Root-knot nematode worm</name>
    <name type="synonym">Meloidogyne mayaguensis</name>
    <dbReference type="NCBI Taxonomy" id="390850"/>
    <lineage>
        <taxon>Eukaryota</taxon>
        <taxon>Metazoa</taxon>
        <taxon>Ecdysozoa</taxon>
        <taxon>Nematoda</taxon>
        <taxon>Chromadorea</taxon>
        <taxon>Rhabditida</taxon>
        <taxon>Tylenchina</taxon>
        <taxon>Tylenchomorpha</taxon>
        <taxon>Tylenchoidea</taxon>
        <taxon>Meloidogynidae</taxon>
        <taxon>Meloidogyninae</taxon>
        <taxon>Meloidogyne</taxon>
    </lineage>
</organism>
<dbReference type="InterPro" id="IPR015797">
    <property type="entry name" value="NUDIX_hydrolase-like_dom_sf"/>
</dbReference>
<comment type="similarity">
    <text evidence="3">Belongs to the Nudix hydrolase family.</text>
</comment>
<reference evidence="10 11" key="1">
    <citation type="submission" date="2020-08" db="EMBL/GenBank/DDBJ databases">
        <authorList>
            <person name="Koutsovoulos G."/>
            <person name="Danchin GJ E."/>
        </authorList>
    </citation>
    <scope>NUCLEOTIDE SEQUENCE [LARGE SCALE GENOMIC DNA]</scope>
</reference>
<dbReference type="CDD" id="cd18870">
    <property type="entry name" value="NUDIX_AcylCoAdiphos_Nudt19"/>
    <property type="match status" value="1"/>
</dbReference>
<evidence type="ECO:0000313" key="10">
    <source>
        <dbReference type="EMBL" id="CAD2191222.1"/>
    </source>
</evidence>
<evidence type="ECO:0000256" key="7">
    <source>
        <dbReference type="ARBA" id="ARBA00023211"/>
    </source>
</evidence>
<evidence type="ECO:0000256" key="3">
    <source>
        <dbReference type="ARBA" id="ARBA00005582"/>
    </source>
</evidence>
<comment type="cofactor">
    <cofactor evidence="2">
        <name>Mg(2+)</name>
        <dbReference type="ChEBI" id="CHEBI:18420"/>
    </cofactor>
</comment>
<comment type="cofactor">
    <cofactor evidence="1">
        <name>Mn(2+)</name>
        <dbReference type="ChEBI" id="CHEBI:29035"/>
    </cofactor>
</comment>
<dbReference type="EMBL" id="CAJEWN010000363">
    <property type="protein sequence ID" value="CAD2180157.1"/>
    <property type="molecule type" value="Genomic_DNA"/>
</dbReference>
<dbReference type="PROSITE" id="PS51462">
    <property type="entry name" value="NUDIX"/>
    <property type="match status" value="1"/>
</dbReference>
<dbReference type="EMBL" id="CAJEWN010000864">
    <property type="protein sequence ID" value="CAD2191222.1"/>
    <property type="molecule type" value="Genomic_DNA"/>
</dbReference>
<comment type="caution">
    <text evidence="10">The sequence shown here is derived from an EMBL/GenBank/DDBJ whole genome shotgun (WGS) entry which is preliminary data.</text>
</comment>
<evidence type="ECO:0000256" key="6">
    <source>
        <dbReference type="ARBA" id="ARBA00022842"/>
    </source>
</evidence>
<feature type="domain" description="Nudix hydrolase" evidence="8">
    <location>
        <begin position="9"/>
        <end position="215"/>
    </location>
</feature>
<evidence type="ECO:0000313" key="9">
    <source>
        <dbReference type="EMBL" id="CAD2180157.1"/>
    </source>
</evidence>
<name>A0A6V7WW34_MELEN</name>
<proteinExistence type="inferred from homology"/>
<evidence type="ECO:0000313" key="11">
    <source>
        <dbReference type="Proteomes" id="UP000580250"/>
    </source>
</evidence>
<accession>A0A6V7WW34</accession>
<dbReference type="AlphaFoldDB" id="A0A6V7WW34"/>